<evidence type="ECO:0000313" key="3">
    <source>
        <dbReference type="EMBL" id="TDU71178.1"/>
    </source>
</evidence>
<evidence type="ECO:0000256" key="1">
    <source>
        <dbReference type="ARBA" id="ARBA00022722"/>
    </source>
</evidence>
<dbReference type="InterPro" id="IPR016191">
    <property type="entry name" value="Ribonuclease/ribotoxin"/>
</dbReference>
<organism evidence="3 4">
    <name type="scientific">Prosthecobacter fusiformis</name>
    <dbReference type="NCBI Taxonomy" id="48464"/>
    <lineage>
        <taxon>Bacteria</taxon>
        <taxon>Pseudomonadati</taxon>
        <taxon>Verrucomicrobiota</taxon>
        <taxon>Verrucomicrobiia</taxon>
        <taxon>Verrucomicrobiales</taxon>
        <taxon>Verrucomicrobiaceae</taxon>
        <taxon>Prosthecobacter</taxon>
    </lineage>
</organism>
<dbReference type="InterPro" id="IPR000026">
    <property type="entry name" value="N1-like"/>
</dbReference>
<proteinExistence type="predicted"/>
<dbReference type="SUPFAM" id="SSF53933">
    <property type="entry name" value="Microbial ribonucleases"/>
    <property type="match status" value="1"/>
</dbReference>
<dbReference type="GO" id="GO:0016787">
    <property type="term" value="F:hydrolase activity"/>
    <property type="evidence" value="ECO:0007669"/>
    <property type="project" value="UniProtKB-KW"/>
</dbReference>
<dbReference type="RefSeq" id="WP_133795354.1">
    <property type="nucleotide sequence ID" value="NZ_SOCA01000003.1"/>
</dbReference>
<dbReference type="GO" id="GO:0004521">
    <property type="term" value="F:RNA endonuclease activity"/>
    <property type="evidence" value="ECO:0007669"/>
    <property type="project" value="InterPro"/>
</dbReference>
<dbReference type="GO" id="GO:0003723">
    <property type="term" value="F:RNA binding"/>
    <property type="evidence" value="ECO:0007669"/>
    <property type="project" value="InterPro"/>
</dbReference>
<dbReference type="EMBL" id="SOCA01000003">
    <property type="protein sequence ID" value="TDU71178.1"/>
    <property type="molecule type" value="Genomic_DNA"/>
</dbReference>
<dbReference type="Pfam" id="PF00545">
    <property type="entry name" value="Ribonuclease"/>
    <property type="match status" value="1"/>
</dbReference>
<sequence>MLELDYQSGTAFLKRVWNLDEAEVLIRCPICKAKVIFAPSWETAHKYKVHPGAYCSVDRKHLTVMFELTPPPLTPVPPRNDTSIFGNNEGLLPAKPRGYYREYVVPTPGINHAGKRRIVEGLDGELYYSHQHYADFVLLN</sequence>
<dbReference type="AlphaFoldDB" id="A0A4R7S199"/>
<dbReference type="Gene3D" id="3.10.450.30">
    <property type="entry name" value="Microbial ribonucleases"/>
    <property type="match status" value="1"/>
</dbReference>
<gene>
    <name evidence="3" type="ORF">EI77_02300</name>
</gene>
<comment type="caution">
    <text evidence="3">The sequence shown here is derived from an EMBL/GenBank/DDBJ whole genome shotgun (WGS) entry which is preliminary data.</text>
</comment>
<evidence type="ECO:0000256" key="2">
    <source>
        <dbReference type="ARBA" id="ARBA00022801"/>
    </source>
</evidence>
<accession>A0A4R7S199</accession>
<keyword evidence="2" id="KW-0378">Hydrolase</keyword>
<evidence type="ECO:0000313" key="4">
    <source>
        <dbReference type="Proteomes" id="UP000295662"/>
    </source>
</evidence>
<name>A0A4R7S199_9BACT</name>
<dbReference type="OrthoDB" id="9803442at2"/>
<dbReference type="Proteomes" id="UP000295662">
    <property type="component" value="Unassembled WGS sequence"/>
</dbReference>
<reference evidence="3 4" key="1">
    <citation type="submission" date="2019-03" db="EMBL/GenBank/DDBJ databases">
        <title>Genomic Encyclopedia of Archaeal and Bacterial Type Strains, Phase II (KMG-II): from individual species to whole genera.</title>
        <authorList>
            <person name="Goeker M."/>
        </authorList>
    </citation>
    <scope>NUCLEOTIDE SEQUENCE [LARGE SCALE GENOMIC DNA]</scope>
    <source>
        <strain evidence="3 4">ATCC 25309</strain>
    </source>
</reference>
<protein>
    <submittedName>
        <fullName evidence="3">Ribonuclease</fullName>
    </submittedName>
</protein>
<keyword evidence="4" id="KW-1185">Reference proteome</keyword>
<keyword evidence="1" id="KW-0540">Nuclease</keyword>